<gene>
    <name evidence="2" type="ORF">B0J13DRAFT_461011</name>
</gene>
<organism evidence="2 3">
    <name type="scientific">Dactylonectria estremocensis</name>
    <dbReference type="NCBI Taxonomy" id="1079267"/>
    <lineage>
        <taxon>Eukaryota</taxon>
        <taxon>Fungi</taxon>
        <taxon>Dikarya</taxon>
        <taxon>Ascomycota</taxon>
        <taxon>Pezizomycotina</taxon>
        <taxon>Sordariomycetes</taxon>
        <taxon>Hypocreomycetidae</taxon>
        <taxon>Hypocreales</taxon>
        <taxon>Nectriaceae</taxon>
        <taxon>Dactylonectria</taxon>
    </lineage>
</organism>
<dbReference type="AlphaFoldDB" id="A0A9P9D5S3"/>
<protein>
    <submittedName>
        <fullName evidence="2">Uncharacterized protein</fullName>
    </submittedName>
</protein>
<proteinExistence type="predicted"/>
<accession>A0A9P9D5S3</accession>
<feature type="signal peptide" evidence="1">
    <location>
        <begin position="1"/>
        <end position="18"/>
    </location>
</feature>
<evidence type="ECO:0000313" key="2">
    <source>
        <dbReference type="EMBL" id="KAH7113108.1"/>
    </source>
</evidence>
<keyword evidence="1" id="KW-0732">Signal</keyword>
<dbReference type="EMBL" id="JAGMUU010000047">
    <property type="protein sequence ID" value="KAH7113108.1"/>
    <property type="molecule type" value="Genomic_DNA"/>
</dbReference>
<dbReference type="Proteomes" id="UP000717696">
    <property type="component" value="Unassembled WGS sequence"/>
</dbReference>
<reference evidence="2" key="1">
    <citation type="journal article" date="2021" name="Nat. Commun.">
        <title>Genetic determinants of endophytism in the Arabidopsis root mycobiome.</title>
        <authorList>
            <person name="Mesny F."/>
            <person name="Miyauchi S."/>
            <person name="Thiergart T."/>
            <person name="Pickel B."/>
            <person name="Atanasova L."/>
            <person name="Karlsson M."/>
            <person name="Huettel B."/>
            <person name="Barry K.W."/>
            <person name="Haridas S."/>
            <person name="Chen C."/>
            <person name="Bauer D."/>
            <person name="Andreopoulos W."/>
            <person name="Pangilinan J."/>
            <person name="LaButti K."/>
            <person name="Riley R."/>
            <person name="Lipzen A."/>
            <person name="Clum A."/>
            <person name="Drula E."/>
            <person name="Henrissat B."/>
            <person name="Kohler A."/>
            <person name="Grigoriev I.V."/>
            <person name="Martin F.M."/>
            <person name="Hacquard S."/>
        </authorList>
    </citation>
    <scope>NUCLEOTIDE SEQUENCE</scope>
    <source>
        <strain evidence="2">MPI-CAGE-AT-0021</strain>
    </source>
</reference>
<sequence>MQANFFLTLIFLIARASAGEYQGAVDHLVLYYGYEIDGLNEESDRTIGFRCVRWKNGACEDDRWEACRPKPATGRTRCNFNELMVHLGKLNTDKPVLVDGSDQNTRTPKIQETAMNFVTKEKKAILNFPSYKAMKGADGDFNKYNIHLAEVVALALKHKTTANADLFDGFASSMKQAKVAQAGEHGAHLINAAKVELGTPNKMEIKTMDLGVNPVDGRNWYTVDWQATVKDAQDKGIKNAQDLVKAWQKKWYRPNPSGRPSAGMEHRVVLRTYAQAGKILSKWCA</sequence>
<feature type="chain" id="PRO_5040363998" evidence="1">
    <location>
        <begin position="19"/>
        <end position="285"/>
    </location>
</feature>
<comment type="caution">
    <text evidence="2">The sequence shown here is derived from an EMBL/GenBank/DDBJ whole genome shotgun (WGS) entry which is preliminary data.</text>
</comment>
<name>A0A9P9D5S3_9HYPO</name>
<dbReference type="OrthoDB" id="3467882at2759"/>
<keyword evidence="3" id="KW-1185">Reference proteome</keyword>
<evidence type="ECO:0000256" key="1">
    <source>
        <dbReference type="SAM" id="SignalP"/>
    </source>
</evidence>
<evidence type="ECO:0000313" key="3">
    <source>
        <dbReference type="Proteomes" id="UP000717696"/>
    </source>
</evidence>